<accession>A0A512M9A3</accession>
<keyword evidence="7" id="KW-0472">Membrane</keyword>
<protein>
    <recommendedName>
        <fullName evidence="8">Protein kinase domain-containing protein</fullName>
    </recommendedName>
</protein>
<organism evidence="9 10">
    <name type="scientific">Brevifollis gellanilyticus</name>
    <dbReference type="NCBI Taxonomy" id="748831"/>
    <lineage>
        <taxon>Bacteria</taxon>
        <taxon>Pseudomonadati</taxon>
        <taxon>Verrucomicrobiota</taxon>
        <taxon>Verrucomicrobiia</taxon>
        <taxon>Verrucomicrobiales</taxon>
        <taxon>Verrucomicrobiaceae</taxon>
    </lineage>
</organism>
<dbReference type="InterPro" id="IPR008271">
    <property type="entry name" value="Ser/Thr_kinase_AS"/>
</dbReference>
<dbReference type="Gene3D" id="3.30.200.20">
    <property type="entry name" value="Phosphorylase Kinase, domain 1"/>
    <property type="match status" value="1"/>
</dbReference>
<dbReference type="Gene3D" id="2.130.10.10">
    <property type="entry name" value="YVTN repeat-like/Quinoprotein amine dehydrogenase"/>
    <property type="match status" value="2"/>
</dbReference>
<dbReference type="RefSeq" id="WP_146850902.1">
    <property type="nucleotide sequence ID" value="NZ_BKAG01000016.1"/>
</dbReference>
<keyword evidence="10" id="KW-1185">Reference proteome</keyword>
<evidence type="ECO:0000256" key="6">
    <source>
        <dbReference type="SAM" id="MobiDB-lite"/>
    </source>
</evidence>
<dbReference type="InterPro" id="IPR011009">
    <property type="entry name" value="Kinase-like_dom_sf"/>
</dbReference>
<dbReference type="SMART" id="SM00320">
    <property type="entry name" value="WD40"/>
    <property type="match status" value="5"/>
</dbReference>
<comment type="caution">
    <text evidence="9">The sequence shown here is derived from an EMBL/GenBank/DDBJ whole genome shotgun (WGS) entry which is preliminary data.</text>
</comment>
<keyword evidence="5" id="KW-0853">WD repeat</keyword>
<reference evidence="9 10" key="1">
    <citation type="submission" date="2019-07" db="EMBL/GenBank/DDBJ databases">
        <title>Whole genome shotgun sequence of Brevifollis gellanilyticus NBRC 108608.</title>
        <authorList>
            <person name="Hosoyama A."/>
            <person name="Uohara A."/>
            <person name="Ohji S."/>
            <person name="Ichikawa N."/>
        </authorList>
    </citation>
    <scope>NUCLEOTIDE SEQUENCE [LARGE SCALE GENOMIC DNA]</scope>
    <source>
        <strain evidence="9 10">NBRC 108608</strain>
    </source>
</reference>
<dbReference type="CDD" id="cd14014">
    <property type="entry name" value="STKc_PknB_like"/>
    <property type="match status" value="1"/>
</dbReference>
<dbReference type="InterPro" id="IPR011659">
    <property type="entry name" value="WD40"/>
</dbReference>
<dbReference type="GO" id="GO:0005524">
    <property type="term" value="F:ATP binding"/>
    <property type="evidence" value="ECO:0007669"/>
    <property type="project" value="UniProtKB-KW"/>
</dbReference>
<feature type="transmembrane region" description="Helical" evidence="7">
    <location>
        <begin position="331"/>
        <end position="355"/>
    </location>
</feature>
<evidence type="ECO:0000256" key="4">
    <source>
        <dbReference type="ARBA" id="ARBA00022840"/>
    </source>
</evidence>
<sequence length="1036" mass="114448">MPDPTASHLCPECHTPLPAGRLEGMCPACFFDSAGEGDDLAGLHRGDEIARGGMGIVYEAQQFEPKRIVALKMMRPQWAENEQARERFRREARAMASLEHPAILPVYDVGESDGLPWFTMKLAAGGSLASRIRGYAGRWKQTADLMARIARALSFAHERGVLHRDVKPGNILFDADDHCHLADFGLAKHLVIEPEDFSLTLGAEVLGTPHYLAPELASGESRTATTASDIYSLGAVLYELLSGVPPYQGTSLPALLRRVADEKPRPLSEFQPPRDLRAICEKAMSREPEQRYATAREMADDLERFLRGQSVQACQPGWIESAWRWCRRHPAVAALLVVVFALLATLAIGSSLAVVHISKASREAMAARDKAETSARRSTLSSAEGLRRARQPRFRVHALDRVIAAASPDESPEMRVDRRAEAIASLAFPYLHEHDMPQHEPGWSLASVSSGQEFHAWRGKEGWRVTSGRDGRIISHSPQLSQPLCLSRNGQWLAAQAPEGKSWQLWDLSKPEARLEATLPGVPQDLSDDGGLIAFYHQGEKTGHIIAEVRETAGGKPRFHLDFPQVSLKMRFNAEASLCAIAPSSYLNDSDFPYSVRLHRCTDGSVAREMTAGMANCIWSLAWSRDGSLLAAGERGGRAVIWSTKTGQAHHLLRGTGSDMWLMAFSEDGRHLATVSDDRLMSVFDVVSGLPIGRGYEWIPHGVPQMSWSASQPDVFGPISADAKNMYVRVGDCAFDTFSAHDSNGRALGIAVSPGGRWLAVGDSRHARLWDLHQRNSHSIFAAGLWNDFTFSPDGRWLYGAGEHGVVRWEMNNEGVITSTIHELLPPGRHNSLSLDPTGQVLAAETANTGQVSVFQSPSTEAVKRDIPRAKNGAWLSLTTKSGLVAAASRSGVEVWHAETGRLVHQQKKPALWATFSPDDQWLVLGRERYEIWRTSDWQHVDTLDMRTIDPDQAHFTFSADGKWLATGHPFGKISLWSVPQWKRFAILESPNSQPVGRFVFTPDASKIYIASTSGVVEAWDLRLLDEELKKLKLEW</sequence>
<evidence type="ECO:0000256" key="1">
    <source>
        <dbReference type="ARBA" id="ARBA00022679"/>
    </source>
</evidence>
<evidence type="ECO:0000256" key="5">
    <source>
        <dbReference type="PROSITE-ProRule" id="PRU00221"/>
    </source>
</evidence>
<dbReference type="PROSITE" id="PS00108">
    <property type="entry name" value="PROTEIN_KINASE_ST"/>
    <property type="match status" value="1"/>
</dbReference>
<dbReference type="SUPFAM" id="SSF56112">
    <property type="entry name" value="Protein kinase-like (PK-like)"/>
    <property type="match status" value="1"/>
</dbReference>
<dbReference type="EMBL" id="BKAG01000016">
    <property type="protein sequence ID" value="GEP43324.1"/>
    <property type="molecule type" value="Genomic_DNA"/>
</dbReference>
<feature type="domain" description="Protein kinase" evidence="8">
    <location>
        <begin position="43"/>
        <end position="306"/>
    </location>
</feature>
<evidence type="ECO:0000313" key="10">
    <source>
        <dbReference type="Proteomes" id="UP000321577"/>
    </source>
</evidence>
<dbReference type="PANTHER" id="PTHR43289">
    <property type="entry name" value="MITOGEN-ACTIVATED PROTEIN KINASE KINASE KINASE 20-RELATED"/>
    <property type="match status" value="1"/>
</dbReference>
<dbReference type="GO" id="GO:0004674">
    <property type="term" value="F:protein serine/threonine kinase activity"/>
    <property type="evidence" value="ECO:0007669"/>
    <property type="project" value="TreeGrafter"/>
</dbReference>
<dbReference type="Proteomes" id="UP000321577">
    <property type="component" value="Unassembled WGS sequence"/>
</dbReference>
<keyword evidence="2" id="KW-0547">Nucleotide-binding</keyword>
<dbReference type="PANTHER" id="PTHR43289:SF34">
    <property type="entry name" value="SERINE_THREONINE-PROTEIN KINASE YBDM-RELATED"/>
    <property type="match status" value="1"/>
</dbReference>
<keyword evidence="7" id="KW-1133">Transmembrane helix</keyword>
<proteinExistence type="predicted"/>
<evidence type="ECO:0000256" key="2">
    <source>
        <dbReference type="ARBA" id="ARBA00022741"/>
    </source>
</evidence>
<dbReference type="PROSITE" id="PS50082">
    <property type="entry name" value="WD_REPEATS_2"/>
    <property type="match status" value="1"/>
</dbReference>
<evidence type="ECO:0000313" key="9">
    <source>
        <dbReference type="EMBL" id="GEP43324.1"/>
    </source>
</evidence>
<feature type="region of interest" description="Disordered" evidence="6">
    <location>
        <begin position="367"/>
        <end position="386"/>
    </location>
</feature>
<dbReference type="InterPro" id="IPR000719">
    <property type="entry name" value="Prot_kinase_dom"/>
</dbReference>
<dbReference type="Pfam" id="PF00069">
    <property type="entry name" value="Pkinase"/>
    <property type="match status" value="1"/>
</dbReference>
<evidence type="ECO:0000259" key="8">
    <source>
        <dbReference type="PROSITE" id="PS50011"/>
    </source>
</evidence>
<dbReference type="SMART" id="SM00220">
    <property type="entry name" value="S_TKc"/>
    <property type="match status" value="1"/>
</dbReference>
<keyword evidence="1" id="KW-0808">Transferase</keyword>
<dbReference type="Gene3D" id="1.10.510.10">
    <property type="entry name" value="Transferase(Phosphotransferase) domain 1"/>
    <property type="match status" value="1"/>
</dbReference>
<dbReference type="OrthoDB" id="175560at2"/>
<dbReference type="Pfam" id="PF00400">
    <property type="entry name" value="WD40"/>
    <property type="match status" value="2"/>
</dbReference>
<feature type="repeat" description="WD" evidence="5">
    <location>
        <begin position="611"/>
        <end position="652"/>
    </location>
</feature>
<keyword evidence="4" id="KW-0067">ATP-binding</keyword>
<dbReference type="PROSITE" id="PS50011">
    <property type="entry name" value="PROTEIN_KINASE_DOM"/>
    <property type="match status" value="1"/>
</dbReference>
<dbReference type="InterPro" id="IPR015943">
    <property type="entry name" value="WD40/YVTN_repeat-like_dom_sf"/>
</dbReference>
<dbReference type="SUPFAM" id="SSF82171">
    <property type="entry name" value="DPP6 N-terminal domain-like"/>
    <property type="match status" value="1"/>
</dbReference>
<dbReference type="Pfam" id="PF07676">
    <property type="entry name" value="PD40"/>
    <property type="match status" value="1"/>
</dbReference>
<dbReference type="AlphaFoldDB" id="A0A512M9A3"/>
<dbReference type="InterPro" id="IPR001680">
    <property type="entry name" value="WD40_rpt"/>
</dbReference>
<gene>
    <name evidence="9" type="ORF">BGE01nite_26150</name>
</gene>
<keyword evidence="3" id="KW-0418">Kinase</keyword>
<name>A0A512M9A3_9BACT</name>
<evidence type="ECO:0000256" key="3">
    <source>
        <dbReference type="ARBA" id="ARBA00022777"/>
    </source>
</evidence>
<keyword evidence="7" id="KW-0812">Transmembrane</keyword>
<evidence type="ECO:0000256" key="7">
    <source>
        <dbReference type="SAM" id="Phobius"/>
    </source>
</evidence>